<gene>
    <name evidence="2" type="ORF">GJ697_01055</name>
</gene>
<name>A0A6L5QA55_9BURK</name>
<dbReference type="AlphaFoldDB" id="A0A6L5QA55"/>
<sequence length="119" mass="13233">MDTPSIKDYIDAKDQAILSGVREYYAMTEARLAEMDARVVNRLAEMETRLLRGQAEVLKWCIGIMLTGLAIIMTVTTSISVYLYTSTQGQIQSLAQNVDALGREVRALRPAINPTSDNH</sequence>
<dbReference type="RefSeq" id="WP_154361756.1">
    <property type="nucleotide sequence ID" value="NZ_WKJM01000001.1"/>
</dbReference>
<keyword evidence="1" id="KW-1133">Transmembrane helix</keyword>
<keyword evidence="1" id="KW-0472">Membrane</keyword>
<organism evidence="2 3">
    <name type="scientific">Duganella alba</name>
    <dbReference type="NCBI Taxonomy" id="2666081"/>
    <lineage>
        <taxon>Bacteria</taxon>
        <taxon>Pseudomonadati</taxon>
        <taxon>Pseudomonadota</taxon>
        <taxon>Betaproteobacteria</taxon>
        <taxon>Burkholderiales</taxon>
        <taxon>Oxalobacteraceae</taxon>
        <taxon>Telluria group</taxon>
        <taxon>Duganella</taxon>
    </lineage>
</organism>
<comment type="caution">
    <text evidence="2">The sequence shown here is derived from an EMBL/GenBank/DDBJ whole genome shotgun (WGS) entry which is preliminary data.</text>
</comment>
<reference evidence="2 3" key="1">
    <citation type="submission" date="2019-11" db="EMBL/GenBank/DDBJ databases">
        <title>Novel species isolated from a subtropical stream in China.</title>
        <authorList>
            <person name="Lu H."/>
        </authorList>
    </citation>
    <scope>NUCLEOTIDE SEQUENCE [LARGE SCALE GENOMIC DNA]</scope>
    <source>
        <strain evidence="2 3">FT25W</strain>
    </source>
</reference>
<keyword evidence="1" id="KW-0812">Transmembrane</keyword>
<evidence type="ECO:0000313" key="3">
    <source>
        <dbReference type="Proteomes" id="UP000481037"/>
    </source>
</evidence>
<accession>A0A6L5QA55</accession>
<protein>
    <submittedName>
        <fullName evidence="2">Uncharacterized protein</fullName>
    </submittedName>
</protein>
<evidence type="ECO:0000256" key="1">
    <source>
        <dbReference type="SAM" id="Phobius"/>
    </source>
</evidence>
<dbReference type="Proteomes" id="UP000481037">
    <property type="component" value="Unassembled WGS sequence"/>
</dbReference>
<evidence type="ECO:0000313" key="2">
    <source>
        <dbReference type="EMBL" id="MRX06418.1"/>
    </source>
</evidence>
<keyword evidence="3" id="KW-1185">Reference proteome</keyword>
<dbReference type="EMBL" id="WKJM01000001">
    <property type="protein sequence ID" value="MRX06418.1"/>
    <property type="molecule type" value="Genomic_DNA"/>
</dbReference>
<feature type="transmembrane region" description="Helical" evidence="1">
    <location>
        <begin position="57"/>
        <end position="84"/>
    </location>
</feature>
<proteinExistence type="predicted"/>